<feature type="compositionally biased region" description="Basic residues" evidence="1">
    <location>
        <begin position="936"/>
        <end position="947"/>
    </location>
</feature>
<protein>
    <submittedName>
        <fullName evidence="3">Tetratricopeptide (TPR) repeat protein/transcriptional regulator with XRE-family HTH domain</fullName>
    </submittedName>
</protein>
<organism evidence="3 4">
    <name type="scientific">Actinomadura citrea</name>
    <dbReference type="NCBI Taxonomy" id="46158"/>
    <lineage>
        <taxon>Bacteria</taxon>
        <taxon>Bacillati</taxon>
        <taxon>Actinomycetota</taxon>
        <taxon>Actinomycetes</taxon>
        <taxon>Streptosporangiales</taxon>
        <taxon>Thermomonosporaceae</taxon>
        <taxon>Actinomadura</taxon>
    </lineage>
</organism>
<dbReference type="GO" id="GO:0003677">
    <property type="term" value="F:DNA binding"/>
    <property type="evidence" value="ECO:0007669"/>
    <property type="project" value="InterPro"/>
</dbReference>
<dbReference type="Proteomes" id="UP000591272">
    <property type="component" value="Unassembled WGS sequence"/>
</dbReference>
<feature type="domain" description="HTH cro/C1-type" evidence="2">
    <location>
        <begin position="33"/>
        <end position="74"/>
    </location>
</feature>
<name>A0A7Y9KHJ4_9ACTN</name>
<evidence type="ECO:0000259" key="2">
    <source>
        <dbReference type="PROSITE" id="PS50943"/>
    </source>
</evidence>
<proteinExistence type="predicted"/>
<dbReference type="GO" id="GO:0043531">
    <property type="term" value="F:ADP binding"/>
    <property type="evidence" value="ECO:0007669"/>
    <property type="project" value="InterPro"/>
</dbReference>
<dbReference type="Gene3D" id="3.40.50.300">
    <property type="entry name" value="P-loop containing nucleotide triphosphate hydrolases"/>
    <property type="match status" value="1"/>
</dbReference>
<dbReference type="AlphaFoldDB" id="A0A7Y9KHJ4"/>
<dbReference type="InterPro" id="IPR002182">
    <property type="entry name" value="NB-ARC"/>
</dbReference>
<dbReference type="InterPro" id="IPR011990">
    <property type="entry name" value="TPR-like_helical_dom_sf"/>
</dbReference>
<accession>A0A7Y9KHJ4</accession>
<dbReference type="Pfam" id="PF13374">
    <property type="entry name" value="TPR_10"/>
    <property type="match status" value="1"/>
</dbReference>
<reference evidence="3 4" key="1">
    <citation type="submission" date="2020-07" db="EMBL/GenBank/DDBJ databases">
        <title>Sequencing the genomes of 1000 actinobacteria strains.</title>
        <authorList>
            <person name="Klenk H.-P."/>
        </authorList>
    </citation>
    <scope>NUCLEOTIDE SEQUENCE [LARGE SCALE GENOMIC DNA]</scope>
    <source>
        <strain evidence="3 4">DSM 43461</strain>
    </source>
</reference>
<dbReference type="InterPro" id="IPR053137">
    <property type="entry name" value="NLR-like"/>
</dbReference>
<dbReference type="PROSITE" id="PS50943">
    <property type="entry name" value="HTH_CROC1"/>
    <property type="match status" value="1"/>
</dbReference>
<dbReference type="InterPro" id="IPR010982">
    <property type="entry name" value="Lambda_DNA-bd_dom_sf"/>
</dbReference>
<dbReference type="SUPFAM" id="SSF48452">
    <property type="entry name" value="TPR-like"/>
    <property type="match status" value="3"/>
</dbReference>
<keyword evidence="4" id="KW-1185">Reference proteome</keyword>
<evidence type="ECO:0000313" key="4">
    <source>
        <dbReference type="Proteomes" id="UP000591272"/>
    </source>
</evidence>
<dbReference type="EMBL" id="JACCBT010000001">
    <property type="protein sequence ID" value="NYE16103.1"/>
    <property type="molecule type" value="Genomic_DNA"/>
</dbReference>
<sequence length="961" mass="105495">MERIAPERITTRRQFVEQMGLLYDRGGWSHHRLAHKAGLSPATVRKAVSDTAVLPRADTVRALMKAFRMDPAPWLEARGRIRDKEKGPERAAVSPPAREAAEEQPPPDAPRHLVGVIPRGADCYQIRDVLALLEKATAEADGAVPPRGRVLTGMGGVGKTQLAAAYAREVWDAGRVRMLLWVTASSRPGIVAGYAEAAAALGLSVATDDPEQAARRFLQWASTTRDTWLIVLDDIREPGDVQGWWPPDRPSGQVLATTWRREAALVEQGRRRVNVGLFTPEEARDYLTAKFRVHEMTDDPGQMDALAEDLGWLPLALAQAAAYMVDLGLDCAGYRERLADRRRTLAELVPEPEHLPDDHGKVVAAAWSLSIERADQARPVGLARPLLQLCSVLNPNGIPSSVLTSPPALGYLTFAASAGAAGRDTDGTDGTDVWDGLRVLHRFSLLDHDTAAGGAVRVHALIQRATRETLGEQERLRTAHTAADALMHVWPRIKYDQITSVLRTNANSLHEVTHTDLWRHTGDGGRECGHPVLFRAARSLSDTGQVEAAVGAYDELFQAGDRILGPEHPDTMSARRGRAHARGEAGDIAGAMAEYGELLSDLTRTLGPEHPRTFSARNDLATLRRRGGDVAGAIEELEELLAEQEWILGADHPDVLATRRNLANSRGEAGDADGAVNAFESILAHQGRLARPDDPDDLQAMLSVRESLAKWRGDAGDAAGAAAACEELLADRERIQGPDHPQTLAAWKDALHWRWRRGDTENLLEEYERLVAAHVRILGADNPATLVVSGILARVRGKKIDPASAVEDLERLVADHLRVLGPDHPETLRTRAQLAYSRGQAGDAVSAVSAYEDLLADHERILGRDHPQTLATRNGLGRWQAESGDVVAAVTTFEEVLADRWRVLGRNHEHTQNTLKSLERWRRRLQRESQVQQRDTKRRRTRHRSKGPRGGPEWSGPPGHE</sequence>
<dbReference type="InterPro" id="IPR001387">
    <property type="entry name" value="Cro/C1-type_HTH"/>
</dbReference>
<dbReference type="SUPFAM" id="SSF47413">
    <property type="entry name" value="lambda repressor-like DNA-binding domains"/>
    <property type="match status" value="1"/>
</dbReference>
<evidence type="ECO:0000313" key="3">
    <source>
        <dbReference type="EMBL" id="NYE16103.1"/>
    </source>
</evidence>
<dbReference type="PANTHER" id="PTHR46082:SF6">
    <property type="entry name" value="AAA+ ATPASE DOMAIN-CONTAINING PROTEIN-RELATED"/>
    <property type="match status" value="1"/>
</dbReference>
<dbReference type="SUPFAM" id="SSF52540">
    <property type="entry name" value="P-loop containing nucleoside triphosphate hydrolases"/>
    <property type="match status" value="1"/>
</dbReference>
<dbReference type="Pfam" id="PF13424">
    <property type="entry name" value="TPR_12"/>
    <property type="match status" value="1"/>
</dbReference>
<evidence type="ECO:0000256" key="1">
    <source>
        <dbReference type="SAM" id="MobiDB-lite"/>
    </source>
</evidence>
<dbReference type="Pfam" id="PF00931">
    <property type="entry name" value="NB-ARC"/>
    <property type="match status" value="1"/>
</dbReference>
<feature type="region of interest" description="Disordered" evidence="1">
    <location>
        <begin position="925"/>
        <end position="961"/>
    </location>
</feature>
<dbReference type="Gene3D" id="1.25.40.10">
    <property type="entry name" value="Tetratricopeptide repeat domain"/>
    <property type="match status" value="2"/>
</dbReference>
<comment type="caution">
    <text evidence="3">The sequence shown here is derived from an EMBL/GenBank/DDBJ whole genome shotgun (WGS) entry which is preliminary data.</text>
</comment>
<feature type="region of interest" description="Disordered" evidence="1">
    <location>
        <begin position="78"/>
        <end position="112"/>
    </location>
</feature>
<dbReference type="RefSeq" id="WP_179836700.1">
    <property type="nucleotide sequence ID" value="NZ_BMRD01000009.1"/>
</dbReference>
<feature type="compositionally biased region" description="Basic and acidic residues" evidence="1">
    <location>
        <begin position="78"/>
        <end position="89"/>
    </location>
</feature>
<dbReference type="PANTHER" id="PTHR46082">
    <property type="entry name" value="ATP/GTP-BINDING PROTEIN-RELATED"/>
    <property type="match status" value="1"/>
</dbReference>
<gene>
    <name evidence="3" type="ORF">BJ999_006399</name>
</gene>
<dbReference type="InterPro" id="IPR027417">
    <property type="entry name" value="P-loop_NTPase"/>
</dbReference>